<proteinExistence type="predicted"/>
<evidence type="ECO:0000313" key="1">
    <source>
        <dbReference type="EMBL" id="CAI8033441.1"/>
    </source>
</evidence>
<sequence>MARKKRKLILAKNAKKATEVRQAFCRVASCVCEV</sequence>
<comment type="caution">
    <text evidence="1">The sequence shown here is derived from an EMBL/GenBank/DDBJ whole genome shotgun (WGS) entry which is preliminary data.</text>
</comment>
<keyword evidence="2" id="KW-1185">Reference proteome</keyword>
<accession>A0AA35SRM2</accession>
<evidence type="ECO:0000313" key="2">
    <source>
        <dbReference type="Proteomes" id="UP001174909"/>
    </source>
</evidence>
<dbReference type="Proteomes" id="UP001174909">
    <property type="component" value="Unassembled WGS sequence"/>
</dbReference>
<organism evidence="1 2">
    <name type="scientific">Geodia barretti</name>
    <name type="common">Barrett's horny sponge</name>
    <dbReference type="NCBI Taxonomy" id="519541"/>
    <lineage>
        <taxon>Eukaryota</taxon>
        <taxon>Metazoa</taxon>
        <taxon>Porifera</taxon>
        <taxon>Demospongiae</taxon>
        <taxon>Heteroscleromorpha</taxon>
        <taxon>Tetractinellida</taxon>
        <taxon>Astrophorina</taxon>
        <taxon>Geodiidae</taxon>
        <taxon>Geodia</taxon>
    </lineage>
</organism>
<protein>
    <submittedName>
        <fullName evidence="1">Uncharacterized protein</fullName>
    </submittedName>
</protein>
<reference evidence="1" key="1">
    <citation type="submission" date="2023-03" db="EMBL/GenBank/DDBJ databases">
        <authorList>
            <person name="Steffen K."/>
            <person name="Cardenas P."/>
        </authorList>
    </citation>
    <scope>NUCLEOTIDE SEQUENCE</scope>
</reference>
<dbReference type="AlphaFoldDB" id="A0AA35SRM2"/>
<gene>
    <name evidence="1" type="ORF">GBAR_LOCUS18863</name>
</gene>
<name>A0AA35SRM2_GEOBA</name>
<dbReference type="EMBL" id="CASHTH010002667">
    <property type="protein sequence ID" value="CAI8033441.1"/>
    <property type="molecule type" value="Genomic_DNA"/>
</dbReference>